<protein>
    <recommendedName>
        <fullName evidence="3">N-formylglutamate amidohydrolase</fullName>
    </recommendedName>
</protein>
<dbReference type="Gene3D" id="3.40.630.40">
    <property type="entry name" value="Zn-dependent exopeptidases"/>
    <property type="match status" value="1"/>
</dbReference>
<dbReference type="Pfam" id="PF05013">
    <property type="entry name" value="FGase"/>
    <property type="match status" value="1"/>
</dbReference>
<organism evidence="1 2">
    <name type="scientific">Sinorhizobium kostiense</name>
    <dbReference type="NCBI Taxonomy" id="76747"/>
    <lineage>
        <taxon>Bacteria</taxon>
        <taxon>Pseudomonadati</taxon>
        <taxon>Pseudomonadota</taxon>
        <taxon>Alphaproteobacteria</taxon>
        <taxon>Hyphomicrobiales</taxon>
        <taxon>Rhizobiaceae</taxon>
        <taxon>Sinorhizobium/Ensifer group</taxon>
        <taxon>Sinorhizobium</taxon>
    </lineage>
</organism>
<dbReference type="InterPro" id="IPR007709">
    <property type="entry name" value="N-FG_amidohydro"/>
</dbReference>
<proteinExistence type="predicted"/>
<keyword evidence="2" id="KW-1185">Reference proteome</keyword>
<reference evidence="1 2" key="1">
    <citation type="submission" date="2021-03" db="EMBL/GenBank/DDBJ databases">
        <title>Genomic Encyclopedia of Type Strains, Phase IV (KMG-IV): sequencing the most valuable type-strain genomes for metagenomic binning, comparative biology and taxonomic classification.</title>
        <authorList>
            <person name="Goeker M."/>
        </authorList>
    </citation>
    <scope>NUCLEOTIDE SEQUENCE [LARGE SCALE GENOMIC DNA]</scope>
    <source>
        <strain evidence="1 2">DSM 13372</strain>
    </source>
</reference>
<accession>A0ABS4QTQ1</accession>
<dbReference type="EMBL" id="JAGILA010000001">
    <property type="protein sequence ID" value="MBP2234023.1"/>
    <property type="molecule type" value="Genomic_DNA"/>
</dbReference>
<dbReference type="Proteomes" id="UP000730739">
    <property type="component" value="Unassembled WGS sequence"/>
</dbReference>
<evidence type="ECO:0008006" key="3">
    <source>
        <dbReference type="Google" id="ProtNLM"/>
    </source>
</evidence>
<evidence type="ECO:0000313" key="2">
    <source>
        <dbReference type="Proteomes" id="UP000730739"/>
    </source>
</evidence>
<comment type="caution">
    <text evidence="1">The sequence shown here is derived from an EMBL/GenBank/DDBJ whole genome shotgun (WGS) entry which is preliminary data.</text>
</comment>
<evidence type="ECO:0000313" key="1">
    <source>
        <dbReference type="EMBL" id="MBP2234023.1"/>
    </source>
</evidence>
<name>A0ABS4QTQ1_9HYPH</name>
<gene>
    <name evidence="1" type="ORF">J2Z31_000513</name>
</gene>
<sequence>MKKARDPIVDLAPPVTAEWWTQHRGYSPVVATAIHNGHMTRDAVERCFAVPEDARLREEDPFTEFIIRDFPNRLVVHRSRFEVDINRPRHGAIYIRPEQAWGLNVWTCELPHDVVEQSLAIHEEYYAMLKSFLAGIERCHGRFVVLDVHSYNHRRGGPEAEPMAAAEAPDVNLGTFSMDRRKWAHVVDAFAEALRTFDFPGGPLDVRENIAFQGRGEQARFIHEHFPDTGCAIAVEFKKFFMEEWTGTPSVDSLVALRQLLASTQPVLTEALEKGR</sequence>
<dbReference type="SUPFAM" id="SSF53187">
    <property type="entry name" value="Zn-dependent exopeptidases"/>
    <property type="match status" value="1"/>
</dbReference>